<dbReference type="Proteomes" id="UP001325248">
    <property type="component" value="Chromosome"/>
</dbReference>
<dbReference type="InterPro" id="IPR000683">
    <property type="entry name" value="Gfo/Idh/MocA-like_OxRdtase_N"/>
</dbReference>
<dbReference type="GO" id="GO:0050112">
    <property type="term" value="F:inositol 2-dehydrogenase (NAD+) activity"/>
    <property type="evidence" value="ECO:0007669"/>
    <property type="project" value="UniProtKB-EC"/>
</dbReference>
<dbReference type="PANTHER" id="PTHR43377:SF1">
    <property type="entry name" value="BILIVERDIN REDUCTASE A"/>
    <property type="match status" value="1"/>
</dbReference>
<dbReference type="SUPFAM" id="SSF55347">
    <property type="entry name" value="Glyceraldehyde-3-phosphate dehydrogenase-like, C-terminal domain"/>
    <property type="match status" value="1"/>
</dbReference>
<dbReference type="Pfam" id="PF22725">
    <property type="entry name" value="GFO_IDH_MocA_C3"/>
    <property type="match status" value="1"/>
</dbReference>
<dbReference type="Gene3D" id="3.40.50.720">
    <property type="entry name" value="NAD(P)-binding Rossmann-like Domain"/>
    <property type="match status" value="1"/>
</dbReference>
<dbReference type="PANTHER" id="PTHR43377">
    <property type="entry name" value="BILIVERDIN REDUCTASE A"/>
    <property type="match status" value="1"/>
</dbReference>
<dbReference type="InterPro" id="IPR055170">
    <property type="entry name" value="GFO_IDH_MocA-like_dom"/>
</dbReference>
<feature type="domain" description="GFO/IDH/MocA-like oxidoreductase" evidence="2">
    <location>
        <begin position="129"/>
        <end position="260"/>
    </location>
</feature>
<dbReference type="Pfam" id="PF01408">
    <property type="entry name" value="GFO_IDH_MocA"/>
    <property type="match status" value="1"/>
</dbReference>
<reference evidence="3" key="1">
    <citation type="submission" date="2023-10" db="EMBL/GenBank/DDBJ databases">
        <title>Genome sequence of Blautia coccoides DSM 935.</title>
        <authorList>
            <person name="Boeer T."/>
            <person name="Bengelsdorf F.R."/>
            <person name="Daniel R."/>
            <person name="Poehlein A."/>
        </authorList>
    </citation>
    <scope>NUCLEOTIDE SEQUENCE [LARGE SCALE GENOMIC DNA]</scope>
    <source>
        <strain evidence="3">DSM 935</strain>
    </source>
</reference>
<evidence type="ECO:0000313" key="4">
    <source>
        <dbReference type="Proteomes" id="UP001325248"/>
    </source>
</evidence>
<gene>
    <name evidence="3" type="primary">iolG_12</name>
    <name evidence="3" type="ORF">BLCOC_22680</name>
</gene>
<feature type="domain" description="Gfo/Idh/MocA-like oxidoreductase N-terminal" evidence="1">
    <location>
        <begin position="2"/>
        <end position="121"/>
    </location>
</feature>
<dbReference type="Gene3D" id="3.30.360.10">
    <property type="entry name" value="Dihydrodipicolinate Reductase, domain 2"/>
    <property type="match status" value="1"/>
</dbReference>
<evidence type="ECO:0000259" key="2">
    <source>
        <dbReference type="Pfam" id="PF22725"/>
    </source>
</evidence>
<dbReference type="SUPFAM" id="SSF51735">
    <property type="entry name" value="NAD(P)-binding Rossmann-fold domains"/>
    <property type="match status" value="1"/>
</dbReference>
<sequence length="343" mass="37943">MIHIGIIGCGKIAQTRHLPEYAANKDVVIDGIYDMNTERAKTIADVYDTRAFASWEELLADSSIDAVSICTANTTHSALTIAALSAQKHVLCEKPMGITLDECEAMVKTAKDNKRFLMIGHNQRLTRTHQKAKELLLQGIIGNLCTFSTSFRHSGPETWTIDPGQIWFFDKQKASMGVMADLGIHKTDIIQYLTGQHITQVTAQLCTLDKKKADGSFIEVDDNAFCIYKLENGITGTMAASWSCYGPEDNSTVLYGTEGVMYLYTNPAYSLIIERKNGERILYTLDKIQTNETQTKSGVIDTWLNCLRKNIPPEISGEEVLHSMRAVFAAATSAQTGTTIDIL</sequence>
<proteinExistence type="predicted"/>
<dbReference type="InterPro" id="IPR036291">
    <property type="entry name" value="NAD(P)-bd_dom_sf"/>
</dbReference>
<dbReference type="InterPro" id="IPR051450">
    <property type="entry name" value="Gfo/Idh/MocA_Oxidoreductases"/>
</dbReference>
<keyword evidence="3" id="KW-0560">Oxidoreductase</keyword>
<evidence type="ECO:0000313" key="3">
    <source>
        <dbReference type="EMBL" id="WPX73912.1"/>
    </source>
</evidence>
<dbReference type="GO" id="GO:0005524">
    <property type="term" value="F:ATP binding"/>
    <property type="evidence" value="ECO:0007669"/>
    <property type="project" value="UniProtKB-KW"/>
</dbReference>
<name>A0ABZ0U9M0_9FIRM</name>
<protein>
    <submittedName>
        <fullName evidence="3">Myo-inositol 2-dehydrogenase</fullName>
        <ecNumber evidence="3">1.1.1.18</ecNumber>
    </submittedName>
</protein>
<accession>A0ABZ0U9M0</accession>
<keyword evidence="4" id="KW-1185">Reference proteome</keyword>
<dbReference type="EC" id="1.1.1.18" evidence="3"/>
<dbReference type="EMBL" id="CP136422">
    <property type="protein sequence ID" value="WPX73912.1"/>
    <property type="molecule type" value="Genomic_DNA"/>
</dbReference>
<organism evidence="3 4">
    <name type="scientific">Blautia producta</name>
    <dbReference type="NCBI Taxonomy" id="33035"/>
    <lineage>
        <taxon>Bacteria</taxon>
        <taxon>Bacillati</taxon>
        <taxon>Bacillota</taxon>
        <taxon>Clostridia</taxon>
        <taxon>Lachnospirales</taxon>
        <taxon>Lachnospiraceae</taxon>
        <taxon>Blautia</taxon>
    </lineage>
</organism>
<evidence type="ECO:0000259" key="1">
    <source>
        <dbReference type="Pfam" id="PF01408"/>
    </source>
</evidence>